<evidence type="ECO:0000313" key="2">
    <source>
        <dbReference type="Proteomes" id="UP000191055"/>
    </source>
</evidence>
<dbReference type="AlphaFoldDB" id="A0A1T5H212"/>
<accession>A0A1T5H212</accession>
<dbReference type="EMBL" id="FUYV01000011">
    <property type="protein sequence ID" value="SKC14723.1"/>
    <property type="molecule type" value="Genomic_DNA"/>
</dbReference>
<evidence type="ECO:0000313" key="1">
    <source>
        <dbReference type="EMBL" id="SKC14723.1"/>
    </source>
</evidence>
<reference evidence="1 2" key="1">
    <citation type="submission" date="2017-02" db="EMBL/GenBank/DDBJ databases">
        <authorList>
            <person name="Peterson S.W."/>
        </authorList>
    </citation>
    <scope>NUCLEOTIDE SEQUENCE [LARGE SCALE GENOMIC DNA]</scope>
    <source>
        <strain evidence="1 2">DSM 24412</strain>
    </source>
</reference>
<evidence type="ECO:0008006" key="3">
    <source>
        <dbReference type="Google" id="ProtNLM"/>
    </source>
</evidence>
<gene>
    <name evidence="1" type="ORF">SAMN03080601_02042</name>
</gene>
<sequence>MKRCDFIECKGVRIFYIDFSNLKNIEEIKAVINESKNFIRSQPPKSMINLANIEGMHFNGEIKELFVEYVKGNANHVFQSAIIGVDGLRRIVFNGVLKMTGRDVRCLESKQAAMDWLAERKLASLPLA</sequence>
<dbReference type="KEGG" id="asx:CDL62_18105"/>
<protein>
    <recommendedName>
        <fullName evidence="3">SpoIIAA-like</fullName>
    </recommendedName>
</protein>
<dbReference type="OrthoDB" id="1122084at2"/>
<dbReference type="RefSeq" id="WP_079557774.1">
    <property type="nucleotide sequence ID" value="NZ_CP021904.1"/>
</dbReference>
<name>A0A1T5H212_9BACT</name>
<dbReference type="Proteomes" id="UP000191055">
    <property type="component" value="Unassembled WGS sequence"/>
</dbReference>
<keyword evidence="2" id="KW-1185">Reference proteome</keyword>
<proteinExistence type="predicted"/>
<organism evidence="1 2">
    <name type="scientific">Alkalitalea saponilacus</name>
    <dbReference type="NCBI Taxonomy" id="889453"/>
    <lineage>
        <taxon>Bacteria</taxon>
        <taxon>Pseudomonadati</taxon>
        <taxon>Bacteroidota</taxon>
        <taxon>Bacteroidia</taxon>
        <taxon>Marinilabiliales</taxon>
        <taxon>Marinilabiliaceae</taxon>
        <taxon>Alkalitalea</taxon>
    </lineage>
</organism>